<dbReference type="EMBL" id="CYHG01000005">
    <property type="protein sequence ID" value="CUB03943.1"/>
    <property type="molecule type" value="Genomic_DNA"/>
</dbReference>
<dbReference type="InterPro" id="IPR017871">
    <property type="entry name" value="ABC_transporter-like_CS"/>
</dbReference>
<evidence type="ECO:0000256" key="1">
    <source>
        <dbReference type="ARBA" id="ARBA00005417"/>
    </source>
</evidence>
<dbReference type="GO" id="GO:0089705">
    <property type="term" value="P:protein localization to outer membrane"/>
    <property type="evidence" value="ECO:0007669"/>
    <property type="project" value="UniProtKB-ARBA"/>
</dbReference>
<dbReference type="InterPro" id="IPR027417">
    <property type="entry name" value="P-loop_NTPase"/>
</dbReference>
<dbReference type="GO" id="GO:0005524">
    <property type="term" value="F:ATP binding"/>
    <property type="evidence" value="ECO:0007669"/>
    <property type="project" value="UniProtKB-KW"/>
</dbReference>
<dbReference type="SMART" id="SM00382">
    <property type="entry name" value="AAA"/>
    <property type="match status" value="1"/>
</dbReference>
<dbReference type="GO" id="GO:0016887">
    <property type="term" value="F:ATP hydrolysis activity"/>
    <property type="evidence" value="ECO:0007669"/>
    <property type="project" value="InterPro"/>
</dbReference>
<dbReference type="PANTHER" id="PTHR42798:SF2">
    <property type="entry name" value="ABC TRANSPORTER ATP-BINDING PROTEIN MG467-RELATED"/>
    <property type="match status" value="1"/>
</dbReference>
<evidence type="ECO:0000259" key="8">
    <source>
        <dbReference type="PROSITE" id="PS50893"/>
    </source>
</evidence>
<dbReference type="CDD" id="cd03255">
    <property type="entry name" value="ABC_MJ0796_LolCDE_FtsE"/>
    <property type="match status" value="1"/>
</dbReference>
<evidence type="ECO:0000256" key="4">
    <source>
        <dbReference type="ARBA" id="ARBA00022741"/>
    </source>
</evidence>
<dbReference type="Proteomes" id="UP000182769">
    <property type="component" value="Unassembled WGS sequence"/>
</dbReference>
<dbReference type="InterPro" id="IPR017911">
    <property type="entry name" value="MacB-like_ATP-bd"/>
</dbReference>
<dbReference type="AlphaFoldDB" id="A0A0K6ILG4"/>
<evidence type="ECO:0000256" key="7">
    <source>
        <dbReference type="ARBA" id="ARBA00023136"/>
    </source>
</evidence>
<gene>
    <name evidence="9" type="ORF">Ga0061065_10533</name>
</gene>
<feature type="domain" description="ABC transporter" evidence="8">
    <location>
        <begin position="7"/>
        <end position="227"/>
    </location>
</feature>
<dbReference type="OrthoDB" id="9801477at2"/>
<evidence type="ECO:0000256" key="2">
    <source>
        <dbReference type="ARBA" id="ARBA00022448"/>
    </source>
</evidence>
<dbReference type="FunFam" id="3.40.50.300:FF:000230">
    <property type="entry name" value="Lipoprotein-releasing system ATP-binding protein LolD"/>
    <property type="match status" value="1"/>
</dbReference>
<evidence type="ECO:0000256" key="6">
    <source>
        <dbReference type="ARBA" id="ARBA00022967"/>
    </source>
</evidence>
<proteinExistence type="inferred from homology"/>
<sequence>MSNNVVLSSTGLSKQYRDGKTDIQVFESIEFALCKGEAVAIVGSSGSGKTTLLNLLAGLDKASSGQVEIEGQAWGSLRDAKRSKLRNEKLGFVYQFHHLLPEFSALENAMMPLLIAGVKTAQAKQVASDLLRDVGLGERLDHRPSQLSGGERQRVAIARALAHDPACVLMDEPTGNLDETTSKEIQELIVRLKNEKQMAFLIVTHDEKMLSWMDRAYRLSNKTLIPL</sequence>
<dbReference type="InterPro" id="IPR003593">
    <property type="entry name" value="AAA+_ATPase"/>
</dbReference>
<evidence type="ECO:0000313" key="9">
    <source>
        <dbReference type="EMBL" id="CUB03943.1"/>
    </source>
</evidence>
<dbReference type="RefSeq" id="WP_055462903.1">
    <property type="nucleotide sequence ID" value="NZ_CYHG01000005.1"/>
</dbReference>
<evidence type="ECO:0000313" key="10">
    <source>
        <dbReference type="Proteomes" id="UP000182769"/>
    </source>
</evidence>
<dbReference type="GO" id="GO:0044874">
    <property type="term" value="P:lipoprotein localization to outer membrane"/>
    <property type="evidence" value="ECO:0007669"/>
    <property type="project" value="UniProtKB-ARBA"/>
</dbReference>
<keyword evidence="9" id="KW-0449">Lipoprotein</keyword>
<evidence type="ECO:0000256" key="5">
    <source>
        <dbReference type="ARBA" id="ARBA00022840"/>
    </source>
</evidence>
<dbReference type="Pfam" id="PF00005">
    <property type="entry name" value="ABC_tran"/>
    <property type="match status" value="1"/>
</dbReference>
<keyword evidence="7" id="KW-0472">Membrane</keyword>
<name>A0A0K6ILG4_9GAMM</name>
<keyword evidence="4" id="KW-0547">Nucleotide-binding</keyword>
<dbReference type="PROSITE" id="PS00211">
    <property type="entry name" value="ABC_TRANSPORTER_1"/>
    <property type="match status" value="1"/>
</dbReference>
<evidence type="ECO:0000256" key="3">
    <source>
        <dbReference type="ARBA" id="ARBA00022475"/>
    </source>
</evidence>
<dbReference type="STRING" id="1137284.GCA_001418205_01800"/>
<dbReference type="Gene3D" id="3.40.50.300">
    <property type="entry name" value="P-loop containing nucleotide triphosphate hydrolases"/>
    <property type="match status" value="1"/>
</dbReference>
<dbReference type="PROSITE" id="PS50893">
    <property type="entry name" value="ABC_TRANSPORTER_2"/>
    <property type="match status" value="1"/>
</dbReference>
<keyword evidence="5" id="KW-0067">ATP-binding</keyword>
<comment type="similarity">
    <text evidence="1">Belongs to the ABC transporter superfamily.</text>
</comment>
<accession>A0A0K6ILG4</accession>
<keyword evidence="10" id="KW-1185">Reference proteome</keyword>
<keyword evidence="2" id="KW-0813">Transport</keyword>
<dbReference type="SUPFAM" id="SSF52540">
    <property type="entry name" value="P-loop containing nucleoside triphosphate hydrolases"/>
    <property type="match status" value="1"/>
</dbReference>
<dbReference type="InterPro" id="IPR003439">
    <property type="entry name" value="ABC_transporter-like_ATP-bd"/>
</dbReference>
<dbReference type="PANTHER" id="PTHR42798">
    <property type="entry name" value="LIPOPROTEIN-RELEASING SYSTEM ATP-BINDING PROTEIN LOLD"/>
    <property type="match status" value="1"/>
</dbReference>
<keyword evidence="6" id="KW-1278">Translocase</keyword>
<protein>
    <submittedName>
        <fullName evidence="9">ABC-type lipoprotein export system, ATPase component</fullName>
    </submittedName>
</protein>
<reference evidence="10" key="1">
    <citation type="submission" date="2015-08" db="EMBL/GenBank/DDBJ databases">
        <authorList>
            <person name="Varghese N."/>
        </authorList>
    </citation>
    <scope>NUCLEOTIDE SEQUENCE [LARGE SCALE GENOMIC DNA]</scope>
    <source>
        <strain evidence="10">JCM 18476</strain>
    </source>
</reference>
<organism evidence="9 10">
    <name type="scientific">Marinomonas fungiae</name>
    <dbReference type="NCBI Taxonomy" id="1137284"/>
    <lineage>
        <taxon>Bacteria</taxon>
        <taxon>Pseudomonadati</taxon>
        <taxon>Pseudomonadota</taxon>
        <taxon>Gammaproteobacteria</taxon>
        <taxon>Oceanospirillales</taxon>
        <taxon>Oceanospirillaceae</taxon>
        <taxon>Marinomonas</taxon>
    </lineage>
</organism>
<keyword evidence="3" id="KW-1003">Cell membrane</keyword>